<dbReference type="EMBL" id="KZ293707">
    <property type="protein sequence ID" value="PBK83326.1"/>
    <property type="molecule type" value="Genomic_DNA"/>
</dbReference>
<evidence type="ECO:0000313" key="2">
    <source>
        <dbReference type="EMBL" id="PBK83326.1"/>
    </source>
</evidence>
<dbReference type="STRING" id="47427.A0A2H3D760"/>
<gene>
    <name evidence="2" type="ORF">ARMGADRAFT_860635</name>
</gene>
<evidence type="ECO:0000259" key="1">
    <source>
        <dbReference type="Pfam" id="PF20231"/>
    </source>
</evidence>
<evidence type="ECO:0000313" key="3">
    <source>
        <dbReference type="Proteomes" id="UP000217790"/>
    </source>
</evidence>
<feature type="non-terminal residue" evidence="2">
    <location>
        <position position="1"/>
    </location>
</feature>
<dbReference type="Proteomes" id="UP000217790">
    <property type="component" value="Unassembled WGS sequence"/>
</dbReference>
<dbReference type="AlphaFoldDB" id="A0A2H3D760"/>
<dbReference type="InParanoid" id="A0A2H3D760"/>
<accession>A0A2H3D760</accession>
<sequence>KLSYAILEGDIGKAYQIFLISIFVFRRSNNQNYINYFLVTYCLLKYKSSPELKKAILNIWLICLTEKEGNYKEGNLIQEYNNHFLE</sequence>
<feature type="domain" description="DUF6589" evidence="1">
    <location>
        <begin position="2"/>
        <end position="85"/>
    </location>
</feature>
<dbReference type="Pfam" id="PF20231">
    <property type="entry name" value="DUF6589"/>
    <property type="match status" value="1"/>
</dbReference>
<name>A0A2H3D760_ARMGA</name>
<protein>
    <recommendedName>
        <fullName evidence="1">DUF6589 domain-containing protein</fullName>
    </recommendedName>
</protein>
<dbReference type="OrthoDB" id="3033641at2759"/>
<dbReference type="InterPro" id="IPR046496">
    <property type="entry name" value="DUF6589"/>
</dbReference>
<reference evidence="3" key="1">
    <citation type="journal article" date="2017" name="Nat. Ecol. Evol.">
        <title>Genome expansion and lineage-specific genetic innovations in the forest pathogenic fungi Armillaria.</title>
        <authorList>
            <person name="Sipos G."/>
            <person name="Prasanna A.N."/>
            <person name="Walter M.C."/>
            <person name="O'Connor E."/>
            <person name="Balint B."/>
            <person name="Krizsan K."/>
            <person name="Kiss B."/>
            <person name="Hess J."/>
            <person name="Varga T."/>
            <person name="Slot J."/>
            <person name="Riley R."/>
            <person name="Boka B."/>
            <person name="Rigling D."/>
            <person name="Barry K."/>
            <person name="Lee J."/>
            <person name="Mihaltcheva S."/>
            <person name="LaButti K."/>
            <person name="Lipzen A."/>
            <person name="Waldron R."/>
            <person name="Moloney N.M."/>
            <person name="Sperisen C."/>
            <person name="Kredics L."/>
            <person name="Vagvoelgyi C."/>
            <person name="Patrignani A."/>
            <person name="Fitzpatrick D."/>
            <person name="Nagy I."/>
            <person name="Doyle S."/>
            <person name="Anderson J.B."/>
            <person name="Grigoriev I.V."/>
            <person name="Gueldener U."/>
            <person name="Muensterkoetter M."/>
            <person name="Nagy L.G."/>
        </authorList>
    </citation>
    <scope>NUCLEOTIDE SEQUENCE [LARGE SCALE GENOMIC DNA]</scope>
    <source>
        <strain evidence="3">Ar21-2</strain>
    </source>
</reference>
<proteinExistence type="predicted"/>
<feature type="non-terminal residue" evidence="2">
    <location>
        <position position="86"/>
    </location>
</feature>
<organism evidence="2 3">
    <name type="scientific">Armillaria gallica</name>
    <name type="common">Bulbous honey fungus</name>
    <name type="synonym">Armillaria bulbosa</name>
    <dbReference type="NCBI Taxonomy" id="47427"/>
    <lineage>
        <taxon>Eukaryota</taxon>
        <taxon>Fungi</taxon>
        <taxon>Dikarya</taxon>
        <taxon>Basidiomycota</taxon>
        <taxon>Agaricomycotina</taxon>
        <taxon>Agaricomycetes</taxon>
        <taxon>Agaricomycetidae</taxon>
        <taxon>Agaricales</taxon>
        <taxon>Marasmiineae</taxon>
        <taxon>Physalacriaceae</taxon>
        <taxon>Armillaria</taxon>
    </lineage>
</organism>
<keyword evidence="3" id="KW-1185">Reference proteome</keyword>